<feature type="region of interest" description="Disordered" evidence="2">
    <location>
        <begin position="148"/>
        <end position="197"/>
    </location>
</feature>
<evidence type="ECO:0000259" key="3">
    <source>
        <dbReference type="PROSITE" id="PS50873"/>
    </source>
</evidence>
<dbReference type="GO" id="GO:0004601">
    <property type="term" value="F:peroxidase activity"/>
    <property type="evidence" value="ECO:0007669"/>
    <property type="project" value="InterPro"/>
</dbReference>
<reference evidence="4" key="1">
    <citation type="submission" date="2019-09" db="EMBL/GenBank/DDBJ databases">
        <title>Draft genome information of white flower Hibiscus syriacus.</title>
        <authorList>
            <person name="Kim Y.-M."/>
        </authorList>
    </citation>
    <scope>NUCLEOTIDE SEQUENCE [LARGE SCALE GENOMIC DNA]</scope>
    <source>
        <strain evidence="4">YM2019G1</strain>
    </source>
</reference>
<feature type="compositionally biased region" description="Polar residues" evidence="2">
    <location>
        <begin position="625"/>
        <end position="634"/>
    </location>
</feature>
<sequence length="740" mass="82328">MACDPWGPSLPGEESSYCIQPEWQYDFYFGYGIDMIEENALNEKSCVQVLRILIAKADTEIDELEKDLVLLQSELVWDEHEEWHDICCNALRSKINCLDISIKKLRSKDENDIEVSLLMHTEPAEKLHEIVKALLKSFCHEENEQNEQSQDFVLHSRSGSPDNSVVLRKDQKSSSSDPSSIAKEENNGLNVTPKEKFTPLSPSLQLEVKEANSSETLAYAEVNDMMLNSLLPAAGQFDEKSIGTMLDLETIKKHKESDHTIKDNNAIQHFSPQSAQKRTNSINGTKVKDAAAQCVNKSDLDASKHSAGHLNKKKKLNSSSLEVVSEEATMHTSISAADKLIPDSSSDSTGITADLSNKVKDELLENTIAKDLGSIAQKQTTGHSDVMKICTHDLKVNGCEMKGCNTTTIGKNNMSNSCLNPEHEGNIQEADKVENLTCDMEQKLCDFAVKSARKQGIKEFKVASTNKNQFSNSLFKGDEKRKDSLPVVMRKEDALSYNEYSALTSLAELQDGSGEDKTAHHMEGNPQMEEVHMPEIVASDGKLVSNLHMRLQRGMIKTVETNVESTPSDVEEPGLTSKQNVSNSSPFLKGKRANNHTLSYSLTEKIIKKTVQRSQRKAEEPSMMPGSSQNTMSLPQKRCKKLSSVPFFVEIRGSCVQMNISKLHGDLNRSDAPKTDFAESEASIDNPRVKGMAPLPFDASSLMKMKLCDLRAIARSQKLKKYSTMKKEDLVKQLENRLSC</sequence>
<dbReference type="PROSITE" id="PS50873">
    <property type="entry name" value="PEROXIDASE_4"/>
    <property type="match status" value="1"/>
</dbReference>
<evidence type="ECO:0000256" key="2">
    <source>
        <dbReference type="SAM" id="MobiDB-lite"/>
    </source>
</evidence>
<feature type="region of interest" description="Disordered" evidence="2">
    <location>
        <begin position="562"/>
        <end position="592"/>
    </location>
</feature>
<dbReference type="OrthoDB" id="1065581at2759"/>
<evidence type="ECO:0000313" key="4">
    <source>
        <dbReference type="EMBL" id="KAE8684880.1"/>
    </source>
</evidence>
<keyword evidence="1" id="KW-0175">Coiled coil</keyword>
<dbReference type="Proteomes" id="UP000436088">
    <property type="component" value="Unassembled WGS sequence"/>
</dbReference>
<dbReference type="EMBL" id="VEPZ02001236">
    <property type="protein sequence ID" value="KAE8684880.1"/>
    <property type="molecule type" value="Genomic_DNA"/>
</dbReference>
<feature type="compositionally biased region" description="Polar residues" evidence="2">
    <location>
        <begin position="148"/>
        <end position="163"/>
    </location>
</feature>
<feature type="domain" description="Plant heme peroxidase family profile" evidence="3">
    <location>
        <begin position="394"/>
        <end position="740"/>
    </location>
</feature>
<feature type="coiled-coil region" evidence="1">
    <location>
        <begin position="47"/>
        <end position="74"/>
    </location>
</feature>
<name>A0A6A2Z045_HIBSY</name>
<dbReference type="InterPro" id="IPR002016">
    <property type="entry name" value="Haem_peroxidase"/>
</dbReference>
<organism evidence="4 5">
    <name type="scientific">Hibiscus syriacus</name>
    <name type="common">Rose of Sharon</name>
    <dbReference type="NCBI Taxonomy" id="106335"/>
    <lineage>
        <taxon>Eukaryota</taxon>
        <taxon>Viridiplantae</taxon>
        <taxon>Streptophyta</taxon>
        <taxon>Embryophyta</taxon>
        <taxon>Tracheophyta</taxon>
        <taxon>Spermatophyta</taxon>
        <taxon>Magnoliopsida</taxon>
        <taxon>eudicotyledons</taxon>
        <taxon>Gunneridae</taxon>
        <taxon>Pentapetalae</taxon>
        <taxon>rosids</taxon>
        <taxon>malvids</taxon>
        <taxon>Malvales</taxon>
        <taxon>Malvaceae</taxon>
        <taxon>Malvoideae</taxon>
        <taxon>Hibiscus</taxon>
    </lineage>
</organism>
<dbReference type="GO" id="GO:0006979">
    <property type="term" value="P:response to oxidative stress"/>
    <property type="evidence" value="ECO:0007669"/>
    <property type="project" value="InterPro"/>
</dbReference>
<evidence type="ECO:0000313" key="5">
    <source>
        <dbReference type="Proteomes" id="UP000436088"/>
    </source>
</evidence>
<dbReference type="AlphaFoldDB" id="A0A6A2Z045"/>
<keyword evidence="5" id="KW-1185">Reference proteome</keyword>
<proteinExistence type="predicted"/>
<dbReference type="GO" id="GO:0020037">
    <property type="term" value="F:heme binding"/>
    <property type="evidence" value="ECO:0007669"/>
    <property type="project" value="InterPro"/>
</dbReference>
<comment type="caution">
    <text evidence="4">The sequence shown here is derived from an EMBL/GenBank/DDBJ whole genome shotgun (WGS) entry which is preliminary data.</text>
</comment>
<evidence type="ECO:0000256" key="1">
    <source>
        <dbReference type="SAM" id="Coils"/>
    </source>
</evidence>
<feature type="compositionally biased region" description="Polar residues" evidence="2">
    <location>
        <begin position="576"/>
        <end position="586"/>
    </location>
</feature>
<gene>
    <name evidence="4" type="ORF">F3Y22_tig00111105pilonHSYRG00639</name>
</gene>
<protein>
    <submittedName>
        <fullName evidence="4">MICAL C-terminal-like protein</fullName>
    </submittedName>
</protein>
<accession>A0A6A2Z045</accession>
<feature type="region of interest" description="Disordered" evidence="2">
    <location>
        <begin position="610"/>
        <end position="636"/>
    </location>
</feature>